<feature type="chain" id="PRO_5047262959" evidence="1">
    <location>
        <begin position="27"/>
        <end position="48"/>
    </location>
</feature>
<keyword evidence="1" id="KW-0732">Signal</keyword>
<comment type="caution">
    <text evidence="2">The sequence shown here is derived from an EMBL/GenBank/DDBJ whole genome shotgun (WGS) entry which is preliminary data.</text>
</comment>
<proteinExistence type="predicted"/>
<protein>
    <submittedName>
        <fullName evidence="2">Uncharacterized protein</fullName>
    </submittedName>
</protein>
<gene>
    <name evidence="2" type="ORF">ACFFLE_00740</name>
</gene>
<dbReference type="RefSeq" id="WP_380569272.1">
    <property type="nucleotide sequence ID" value="NZ_JBHMAH010000003.1"/>
</dbReference>
<accession>A0ABV5Z0J1</accession>
<feature type="signal peptide" evidence="1">
    <location>
        <begin position="1"/>
        <end position="26"/>
    </location>
</feature>
<sequence length="48" mass="5355">MYKKIMLSLAITLIASSGILSNVTMASEVENFTEEEVKEVDRTSQSEM</sequence>
<organism evidence="2 3">
    <name type="scientific">Salinicoccus siamensis</name>
    <dbReference type="NCBI Taxonomy" id="381830"/>
    <lineage>
        <taxon>Bacteria</taxon>
        <taxon>Bacillati</taxon>
        <taxon>Bacillota</taxon>
        <taxon>Bacilli</taxon>
        <taxon>Bacillales</taxon>
        <taxon>Staphylococcaceae</taxon>
        <taxon>Salinicoccus</taxon>
    </lineage>
</organism>
<keyword evidence="3" id="KW-1185">Reference proteome</keyword>
<evidence type="ECO:0000313" key="3">
    <source>
        <dbReference type="Proteomes" id="UP001589740"/>
    </source>
</evidence>
<dbReference type="EMBL" id="JBHMAH010000003">
    <property type="protein sequence ID" value="MFB9859634.1"/>
    <property type="molecule type" value="Genomic_DNA"/>
</dbReference>
<dbReference type="Proteomes" id="UP001589740">
    <property type="component" value="Unassembled WGS sequence"/>
</dbReference>
<reference evidence="2 3" key="1">
    <citation type="submission" date="2024-09" db="EMBL/GenBank/DDBJ databases">
        <authorList>
            <person name="Sun Q."/>
            <person name="Mori K."/>
        </authorList>
    </citation>
    <scope>NUCLEOTIDE SEQUENCE [LARGE SCALE GENOMIC DNA]</scope>
    <source>
        <strain evidence="2 3">JCM 12822</strain>
    </source>
</reference>
<evidence type="ECO:0000313" key="2">
    <source>
        <dbReference type="EMBL" id="MFB9859634.1"/>
    </source>
</evidence>
<name>A0ABV5Z0J1_9STAP</name>
<evidence type="ECO:0000256" key="1">
    <source>
        <dbReference type="SAM" id="SignalP"/>
    </source>
</evidence>